<keyword evidence="1" id="KW-1133">Transmembrane helix</keyword>
<dbReference type="AlphaFoldDB" id="A0A0P9CCL0"/>
<feature type="transmembrane region" description="Helical" evidence="1">
    <location>
        <begin position="87"/>
        <end position="105"/>
    </location>
</feature>
<keyword evidence="3" id="KW-1185">Reference proteome</keyword>
<reference evidence="2 3" key="1">
    <citation type="submission" date="2015-09" db="EMBL/GenBank/DDBJ databases">
        <title>Draft genome sequence of Alicyclobacillus ferrooxydans DSM 22381.</title>
        <authorList>
            <person name="Hemp J."/>
        </authorList>
    </citation>
    <scope>NUCLEOTIDE SEQUENCE [LARGE SCALE GENOMIC DNA]</scope>
    <source>
        <strain evidence="2 3">TC-34</strain>
    </source>
</reference>
<dbReference type="Proteomes" id="UP000050482">
    <property type="component" value="Unassembled WGS sequence"/>
</dbReference>
<protein>
    <submittedName>
        <fullName evidence="2">Uncharacterized protein</fullName>
    </submittedName>
</protein>
<dbReference type="EMBL" id="LJCO01000054">
    <property type="protein sequence ID" value="KPV43280.1"/>
    <property type="molecule type" value="Genomic_DNA"/>
</dbReference>
<proteinExistence type="predicted"/>
<comment type="caution">
    <text evidence="2">The sequence shown here is derived from an EMBL/GenBank/DDBJ whole genome shotgun (WGS) entry which is preliminary data.</text>
</comment>
<sequence>MYENAFLTATVLLIGQQCPTGIRSATSGRQGALRRIVCQRCGDVIESKSELVTTLSLLQGIMPYHLDCHAQNQKGWNAGATPINSQATIAIMIIGLIVCTVLLVIIKSWVFVVAGLLAPLLRLLSWLIYERFLP</sequence>
<feature type="transmembrane region" description="Helical" evidence="1">
    <location>
        <begin position="110"/>
        <end position="129"/>
    </location>
</feature>
<organism evidence="2 3">
    <name type="scientific">Alicyclobacillus ferrooxydans</name>
    <dbReference type="NCBI Taxonomy" id="471514"/>
    <lineage>
        <taxon>Bacteria</taxon>
        <taxon>Bacillati</taxon>
        <taxon>Bacillota</taxon>
        <taxon>Bacilli</taxon>
        <taxon>Bacillales</taxon>
        <taxon>Alicyclobacillaceae</taxon>
        <taxon>Alicyclobacillus</taxon>
    </lineage>
</organism>
<evidence type="ECO:0000313" key="3">
    <source>
        <dbReference type="Proteomes" id="UP000050482"/>
    </source>
</evidence>
<gene>
    <name evidence="2" type="ORF">AN477_13670</name>
</gene>
<dbReference type="PATRIC" id="fig|471514.4.peg.1445"/>
<evidence type="ECO:0000256" key="1">
    <source>
        <dbReference type="SAM" id="Phobius"/>
    </source>
</evidence>
<keyword evidence="1" id="KW-0812">Transmembrane</keyword>
<evidence type="ECO:0000313" key="2">
    <source>
        <dbReference type="EMBL" id="KPV43280.1"/>
    </source>
</evidence>
<dbReference type="STRING" id="471514.AN477_13670"/>
<accession>A0A0P9CCL0</accession>
<keyword evidence="1" id="KW-0472">Membrane</keyword>
<name>A0A0P9CCL0_9BACL</name>